<dbReference type="RefSeq" id="WP_192757406.1">
    <property type="nucleotide sequence ID" value="NZ_JADBDZ010000001.1"/>
</dbReference>
<name>A0ABR9JIP7_9ACTN</name>
<evidence type="ECO:0000313" key="1">
    <source>
        <dbReference type="EMBL" id="MBE1530397.1"/>
    </source>
</evidence>
<dbReference type="Proteomes" id="UP000627838">
    <property type="component" value="Unassembled WGS sequence"/>
</dbReference>
<evidence type="ECO:0000313" key="2">
    <source>
        <dbReference type="Proteomes" id="UP000627838"/>
    </source>
</evidence>
<gene>
    <name evidence="1" type="ORF">H4W34_000230</name>
</gene>
<proteinExistence type="predicted"/>
<dbReference type="EMBL" id="JADBDZ010000001">
    <property type="protein sequence ID" value="MBE1530397.1"/>
    <property type="molecule type" value="Genomic_DNA"/>
</dbReference>
<accession>A0ABR9JIP7</accession>
<comment type="caution">
    <text evidence="1">The sequence shown here is derived from an EMBL/GenBank/DDBJ whole genome shotgun (WGS) entry which is preliminary data.</text>
</comment>
<reference evidence="1 2" key="1">
    <citation type="submission" date="2020-10" db="EMBL/GenBank/DDBJ databases">
        <title>Sequencing the genomes of 1000 actinobacteria strains.</title>
        <authorList>
            <person name="Klenk H.-P."/>
        </authorList>
    </citation>
    <scope>NUCLEOTIDE SEQUENCE [LARGE SCALE GENOMIC DNA]</scope>
    <source>
        <strain evidence="1 2">DSM 46744</strain>
    </source>
</reference>
<sequence>MTIATGVAIPLLSSSGQKVLDAHEPGGSPVKVDSVALQSNIDLKGDSFAFPQPVTATPDQLRGISPFDLGSWARPRGGVDVGMVMAQIVLTGNRKTPVRILDMRAVSKCSAPLTGTLFYSPTAGADDTIRVAFDLDQPNPQARAWSGWERGFGGLYFDSKTVSLKHKEHQTFQVLGITERKSCEFRIQLSVLTDGKTVTKLVGNGSQPFKVTALTEHTKAATGNFSDYHRLYVGGVENLEGRGAFVNVDPATYKSGSGGQPTN</sequence>
<protein>
    <submittedName>
        <fullName evidence="1">Uncharacterized protein</fullName>
    </submittedName>
</protein>
<organism evidence="1 2">
    <name type="scientific">Actinomadura algeriensis</name>
    <dbReference type="NCBI Taxonomy" id="1679523"/>
    <lineage>
        <taxon>Bacteria</taxon>
        <taxon>Bacillati</taxon>
        <taxon>Actinomycetota</taxon>
        <taxon>Actinomycetes</taxon>
        <taxon>Streptosporangiales</taxon>
        <taxon>Thermomonosporaceae</taxon>
        <taxon>Actinomadura</taxon>
    </lineage>
</organism>
<keyword evidence="2" id="KW-1185">Reference proteome</keyword>